<reference evidence="1 2" key="1">
    <citation type="submission" date="2019-02" db="EMBL/GenBank/DDBJ databases">
        <title>Genome sequencing of the rare red list fungi Phlebia centrifuga.</title>
        <authorList>
            <person name="Buettner E."/>
            <person name="Kellner H."/>
        </authorList>
    </citation>
    <scope>NUCLEOTIDE SEQUENCE [LARGE SCALE GENOMIC DNA]</scope>
    <source>
        <strain evidence="1 2">DSM 108282</strain>
    </source>
</reference>
<dbReference type="AlphaFoldDB" id="A0A4S4K7I1"/>
<organism evidence="1 2">
    <name type="scientific">Hermanssonia centrifuga</name>
    <dbReference type="NCBI Taxonomy" id="98765"/>
    <lineage>
        <taxon>Eukaryota</taxon>
        <taxon>Fungi</taxon>
        <taxon>Dikarya</taxon>
        <taxon>Basidiomycota</taxon>
        <taxon>Agaricomycotina</taxon>
        <taxon>Agaricomycetes</taxon>
        <taxon>Polyporales</taxon>
        <taxon>Meruliaceae</taxon>
        <taxon>Hermanssonia</taxon>
    </lineage>
</organism>
<proteinExistence type="predicted"/>
<evidence type="ECO:0000313" key="1">
    <source>
        <dbReference type="EMBL" id="THG93803.1"/>
    </source>
</evidence>
<accession>A0A4S4K7I1</accession>
<gene>
    <name evidence="1" type="ORF">EW026_g7534</name>
</gene>
<keyword evidence="2" id="KW-1185">Reference proteome</keyword>
<dbReference type="EMBL" id="SGPJ01000567">
    <property type="protein sequence ID" value="THG93803.1"/>
    <property type="molecule type" value="Genomic_DNA"/>
</dbReference>
<sequence>MDTAHTIHTISIIADHSGNTVRHFVQPLAWSASNSSPLVLSTMDTAHTIHTINIFHTINIVNVVHPIDIIVEYHGQPCVVIVQYS</sequence>
<evidence type="ECO:0000313" key="2">
    <source>
        <dbReference type="Proteomes" id="UP000309038"/>
    </source>
</evidence>
<dbReference type="Proteomes" id="UP000309038">
    <property type="component" value="Unassembled WGS sequence"/>
</dbReference>
<comment type="caution">
    <text evidence="1">The sequence shown here is derived from an EMBL/GenBank/DDBJ whole genome shotgun (WGS) entry which is preliminary data.</text>
</comment>
<protein>
    <submittedName>
        <fullName evidence="1">Uncharacterized protein</fullName>
    </submittedName>
</protein>
<name>A0A4S4K7I1_9APHY</name>